<dbReference type="Gene3D" id="1.10.3210.10">
    <property type="entry name" value="Hypothetical protein af1432"/>
    <property type="match status" value="1"/>
</dbReference>
<dbReference type="InterPro" id="IPR039356">
    <property type="entry name" value="YfbR/HDDC2"/>
</dbReference>
<evidence type="ECO:0000256" key="7">
    <source>
        <dbReference type="ARBA" id="ARBA00011738"/>
    </source>
</evidence>
<evidence type="ECO:0000256" key="13">
    <source>
        <dbReference type="SAM" id="MobiDB-lite"/>
    </source>
</evidence>
<reference evidence="15 16" key="1">
    <citation type="submission" date="2021-02" db="EMBL/GenBank/DDBJ databases">
        <title>Genome assembly of Pseudopithomyces chartarum.</title>
        <authorList>
            <person name="Jauregui R."/>
            <person name="Singh J."/>
            <person name="Voisey C."/>
        </authorList>
    </citation>
    <scope>NUCLEOTIDE SEQUENCE [LARGE SCALE GENOMIC DNA]</scope>
    <source>
        <strain evidence="15 16">AGR01</strain>
    </source>
</reference>
<evidence type="ECO:0000259" key="14">
    <source>
        <dbReference type="SMART" id="SM00471"/>
    </source>
</evidence>
<evidence type="ECO:0000256" key="10">
    <source>
        <dbReference type="ARBA" id="ARBA00022801"/>
    </source>
</evidence>
<keyword evidence="9" id="KW-0479">Metal-binding</keyword>
<dbReference type="GO" id="GO:0005737">
    <property type="term" value="C:cytoplasm"/>
    <property type="evidence" value="ECO:0007669"/>
    <property type="project" value="TreeGrafter"/>
</dbReference>
<dbReference type="Pfam" id="PF13023">
    <property type="entry name" value="HD_3"/>
    <property type="match status" value="1"/>
</dbReference>
<name>A0AAN6RJ00_9PLEO</name>
<evidence type="ECO:0000256" key="5">
    <source>
        <dbReference type="ARBA" id="ARBA00004074"/>
    </source>
</evidence>
<dbReference type="SUPFAM" id="SSF109604">
    <property type="entry name" value="HD-domain/PDEase-like"/>
    <property type="match status" value="1"/>
</dbReference>
<evidence type="ECO:0000256" key="2">
    <source>
        <dbReference type="ARBA" id="ARBA00001936"/>
    </source>
</evidence>
<dbReference type="GO" id="GO:0009159">
    <property type="term" value="P:deoxyribonucleoside monophosphate catabolic process"/>
    <property type="evidence" value="ECO:0007669"/>
    <property type="project" value="UniProtKB-ARBA"/>
</dbReference>
<gene>
    <name evidence="15" type="ORF">GRF29_69g302498</name>
</gene>
<feature type="domain" description="HD/PDEase" evidence="14">
    <location>
        <begin position="161"/>
        <end position="284"/>
    </location>
</feature>
<dbReference type="Proteomes" id="UP001280581">
    <property type="component" value="Unassembled WGS sequence"/>
</dbReference>
<evidence type="ECO:0000256" key="9">
    <source>
        <dbReference type="ARBA" id="ARBA00022723"/>
    </source>
</evidence>
<evidence type="ECO:0000256" key="12">
    <source>
        <dbReference type="ARBA" id="ARBA00023285"/>
    </source>
</evidence>
<keyword evidence="10" id="KW-0378">Hydrolase</keyword>
<dbReference type="SMART" id="SM00471">
    <property type="entry name" value="HDc"/>
    <property type="match status" value="1"/>
</dbReference>
<comment type="function">
    <text evidence="5">Catalyzes the dephosphorylation of the nucleoside 5'-monophosphates deoxyadenosine monophosphate (dAMP), deoxycytidine monophosphate (dCMP), deoxyguanosine monophosphate (dGMP) and deoxythymidine monophosphate (dTMP).</text>
</comment>
<evidence type="ECO:0000256" key="3">
    <source>
        <dbReference type="ARBA" id="ARBA00001941"/>
    </source>
</evidence>
<evidence type="ECO:0000256" key="4">
    <source>
        <dbReference type="ARBA" id="ARBA00001946"/>
    </source>
</evidence>
<keyword evidence="12" id="KW-0170">Cobalt</keyword>
<comment type="cofactor">
    <cofactor evidence="4">
        <name>Mg(2+)</name>
        <dbReference type="ChEBI" id="CHEBI:18420"/>
    </cofactor>
</comment>
<comment type="similarity">
    <text evidence="6">Belongs to the HDDC2 family.</text>
</comment>
<proteinExistence type="inferred from homology"/>
<keyword evidence="16" id="KW-1185">Reference proteome</keyword>
<dbReference type="PANTHER" id="PTHR11845:SF13">
    <property type="entry name" value="5'-DEOXYNUCLEOTIDASE HDDC2"/>
    <property type="match status" value="1"/>
</dbReference>
<accession>A0AAN6RJ00</accession>
<comment type="cofactor">
    <cofactor evidence="2">
        <name>Mn(2+)</name>
        <dbReference type="ChEBI" id="CHEBI:29035"/>
    </cofactor>
</comment>
<dbReference type="PANTHER" id="PTHR11845">
    <property type="entry name" value="5'-DEOXYNUCLEOTIDASE HDDC2"/>
    <property type="match status" value="1"/>
</dbReference>
<comment type="subunit">
    <text evidence="7">Homodimer.</text>
</comment>
<evidence type="ECO:0000256" key="6">
    <source>
        <dbReference type="ARBA" id="ARBA00009999"/>
    </source>
</evidence>
<dbReference type="InterPro" id="IPR003607">
    <property type="entry name" value="HD/PDEase_dom"/>
</dbReference>
<comment type="caution">
    <text evidence="15">The sequence shown here is derived from an EMBL/GenBank/DDBJ whole genome shotgun (WGS) entry which is preliminary data.</text>
</comment>
<sequence>MPSRLSIPSLVANPSAGCAPAARRRAPPRQIPGALHLVGRQMPAFSASQAPLRLVFSTAFCSSVRSPRLLRRLPTITLLALPVLAKTMSTSHPTNGHTTATTQTNGSAAPLDDNRWSVAKVLEHEQLSFAEHTNSPVPFFHLLRLLKNTKRAGWCRFGIAHPESVSDHMYRMAIITMMMPDSLTDHLDIKKCARMALVHDMAESLVGDITPVDGVPKAEKNRRETEAIDYICYNLLGKFNGGVNGKDIRALWQEYEDSVTPESHFVHDVDKVELISQMVEYEREYKGEKDLGEFTHVASKILSKEVRLWSEHLLWERRVMWEEWGKEPKWADDCRPKVRPADYPGREE</sequence>
<comment type="cofactor">
    <cofactor evidence="3">
        <name>Co(2+)</name>
        <dbReference type="ChEBI" id="CHEBI:48828"/>
    </cofactor>
</comment>
<evidence type="ECO:0000313" key="16">
    <source>
        <dbReference type="Proteomes" id="UP001280581"/>
    </source>
</evidence>
<dbReference type="EC" id="3.1.3.89" evidence="8"/>
<dbReference type="GO" id="GO:0046872">
    <property type="term" value="F:metal ion binding"/>
    <property type="evidence" value="ECO:0007669"/>
    <property type="project" value="UniProtKB-KW"/>
</dbReference>
<evidence type="ECO:0000256" key="1">
    <source>
        <dbReference type="ARBA" id="ARBA00001638"/>
    </source>
</evidence>
<dbReference type="InterPro" id="IPR006674">
    <property type="entry name" value="HD_domain"/>
</dbReference>
<evidence type="ECO:0000256" key="11">
    <source>
        <dbReference type="ARBA" id="ARBA00022842"/>
    </source>
</evidence>
<dbReference type="GO" id="GO:0002953">
    <property type="term" value="F:5'-deoxynucleotidase activity"/>
    <property type="evidence" value="ECO:0007669"/>
    <property type="project" value="UniProtKB-EC"/>
</dbReference>
<dbReference type="EMBL" id="WVTA01000006">
    <property type="protein sequence ID" value="KAK3208972.1"/>
    <property type="molecule type" value="Genomic_DNA"/>
</dbReference>
<feature type="compositionally biased region" description="Low complexity" evidence="13">
    <location>
        <begin position="90"/>
        <end position="108"/>
    </location>
</feature>
<dbReference type="AlphaFoldDB" id="A0AAN6RJ00"/>
<evidence type="ECO:0000256" key="8">
    <source>
        <dbReference type="ARBA" id="ARBA00012964"/>
    </source>
</evidence>
<feature type="region of interest" description="Disordered" evidence="13">
    <location>
        <begin position="89"/>
        <end position="109"/>
    </location>
</feature>
<organism evidence="15 16">
    <name type="scientific">Pseudopithomyces chartarum</name>
    <dbReference type="NCBI Taxonomy" id="1892770"/>
    <lineage>
        <taxon>Eukaryota</taxon>
        <taxon>Fungi</taxon>
        <taxon>Dikarya</taxon>
        <taxon>Ascomycota</taxon>
        <taxon>Pezizomycotina</taxon>
        <taxon>Dothideomycetes</taxon>
        <taxon>Pleosporomycetidae</taxon>
        <taxon>Pleosporales</taxon>
        <taxon>Massarineae</taxon>
        <taxon>Didymosphaeriaceae</taxon>
        <taxon>Pseudopithomyces</taxon>
    </lineage>
</organism>
<evidence type="ECO:0000313" key="15">
    <source>
        <dbReference type="EMBL" id="KAK3208972.1"/>
    </source>
</evidence>
<comment type="catalytic activity">
    <reaction evidence="1">
        <text>a 2'-deoxyribonucleoside 5'-phosphate + H2O = a 2'-deoxyribonucleoside + phosphate</text>
        <dbReference type="Rhea" id="RHEA:36167"/>
        <dbReference type="ChEBI" id="CHEBI:15377"/>
        <dbReference type="ChEBI" id="CHEBI:18274"/>
        <dbReference type="ChEBI" id="CHEBI:43474"/>
        <dbReference type="ChEBI" id="CHEBI:65317"/>
        <dbReference type="EC" id="3.1.3.89"/>
    </reaction>
</comment>
<protein>
    <recommendedName>
        <fullName evidence="8">5'-deoxynucleotidase</fullName>
        <ecNumber evidence="8">3.1.3.89</ecNumber>
    </recommendedName>
</protein>
<keyword evidence="11" id="KW-0460">Magnesium</keyword>
<dbReference type="FunFam" id="1.10.3210.10:FF:000011">
    <property type="entry name" value="HD domain-containing protein 2"/>
    <property type="match status" value="1"/>
</dbReference>